<dbReference type="InterPro" id="IPR024185">
    <property type="entry name" value="FTHF_cligase-like_sf"/>
</dbReference>
<dbReference type="RefSeq" id="WP_194182133.1">
    <property type="nucleotide sequence ID" value="NZ_JADGIK010000002.1"/>
</dbReference>
<proteinExistence type="predicted"/>
<comment type="caution">
    <text evidence="1">The sequence shown here is derived from an EMBL/GenBank/DDBJ whole genome shotgun (WGS) entry which is preliminary data.</text>
</comment>
<reference evidence="1" key="1">
    <citation type="submission" date="2020-10" db="EMBL/GenBank/DDBJ databases">
        <authorList>
            <person name="Lu T."/>
            <person name="Wang Q."/>
            <person name="Han X."/>
        </authorList>
    </citation>
    <scope>NUCLEOTIDE SEQUENCE</scope>
    <source>
        <strain evidence="1">WQ 117</strain>
    </source>
</reference>
<dbReference type="InterPro" id="IPR037171">
    <property type="entry name" value="NagB/RpiA_transferase-like"/>
</dbReference>
<name>A0A8J7K3K5_9FLAO</name>
<protein>
    <recommendedName>
        <fullName evidence="3">LUD domain-containing protein</fullName>
    </recommendedName>
</protein>
<dbReference type="Proteomes" id="UP000608754">
    <property type="component" value="Unassembled WGS sequence"/>
</dbReference>
<organism evidence="1 2">
    <name type="scientific">Faecalibacter rhinopitheci</name>
    <dbReference type="NCBI Taxonomy" id="2779678"/>
    <lineage>
        <taxon>Bacteria</taxon>
        <taxon>Pseudomonadati</taxon>
        <taxon>Bacteroidota</taxon>
        <taxon>Flavobacteriia</taxon>
        <taxon>Flavobacteriales</taxon>
        <taxon>Weeksellaceae</taxon>
        <taxon>Faecalibacter</taxon>
    </lineage>
</organism>
<dbReference type="SUPFAM" id="SSF100950">
    <property type="entry name" value="NagB/RpiA/CoA transferase-like"/>
    <property type="match status" value="1"/>
</dbReference>
<dbReference type="AlphaFoldDB" id="A0A8J7K3K5"/>
<gene>
    <name evidence="1" type="ORF">IM532_03880</name>
</gene>
<dbReference type="Gene3D" id="3.40.50.10420">
    <property type="entry name" value="NagB/RpiA/CoA transferase-like"/>
    <property type="match status" value="1"/>
</dbReference>
<evidence type="ECO:0000313" key="2">
    <source>
        <dbReference type="Proteomes" id="UP000608754"/>
    </source>
</evidence>
<evidence type="ECO:0008006" key="3">
    <source>
        <dbReference type="Google" id="ProtNLM"/>
    </source>
</evidence>
<keyword evidence="2" id="KW-1185">Reference proteome</keyword>
<sequence length="203" mass="22964">MWKAIKKIFNSVNSTHTKNEDNNNVDVFGVDNSFQNSSLDELFATNFNSGGGHFLYCENKNEAIHNLNQIIKFENSSKLICVDPYLQNILEKIETEYTINPNEIPQGFSFLKCEFLCAFDGSIMISAHQTAGRKVEEFPLNFIIWATPTQFANNLSDGLQKLKSLKKDNLPSNITCIRGKDMHSFSSIPNAKNIYLLLVDNLS</sequence>
<evidence type="ECO:0000313" key="1">
    <source>
        <dbReference type="EMBL" id="MBF0596603.1"/>
    </source>
</evidence>
<dbReference type="EMBL" id="JADGIK010000002">
    <property type="protein sequence ID" value="MBF0596603.1"/>
    <property type="molecule type" value="Genomic_DNA"/>
</dbReference>
<accession>A0A8J7K3K5</accession>